<comment type="similarity">
    <text evidence="1">Belongs to the SEC6 family.</text>
</comment>
<comment type="caution">
    <text evidence="4">The sequence shown here is derived from an EMBL/GenBank/DDBJ whole genome shotgun (WGS) entry which is preliminary data.</text>
</comment>
<evidence type="ECO:0000313" key="5">
    <source>
        <dbReference type="Proteomes" id="UP001530377"/>
    </source>
</evidence>
<evidence type="ECO:0000256" key="3">
    <source>
        <dbReference type="ARBA" id="ARBA00022483"/>
    </source>
</evidence>
<gene>
    <name evidence="4" type="ORF">ACHAXA_007870</name>
</gene>
<accession>A0ABD3RD66</accession>
<sequence>MSEKCEDMISDVMSQCEFSEEMILTLEASSNELMGVYSSDAVYSACAVHIYVFDPIENEIGIRLFEEDWEGVMVDNDLAISLVRTLEDFHEDLVHYMDDFMVAKSIMSLMSATVLFYAKCLLQRAEKHRQNKRPYFGNVKRALERMAGDIRVLRDYFEGLVPQMPSLKKNLEKDFEIITTIYEILNIAAGFSVSDAEDFILLLQKHVRNVGVTKHIVSDLWHLVAPTEARYVGELVESMEEQLMAIAPREREPYDRAYVKGLSLAEMTFKLYITADEVS</sequence>
<dbReference type="InterPro" id="IPR042532">
    <property type="entry name" value="EXOC3/Sec6_C"/>
</dbReference>
<dbReference type="PANTHER" id="PTHR21292">
    <property type="entry name" value="EXOCYST COMPLEX COMPONENT SEC6-RELATED"/>
    <property type="match status" value="1"/>
</dbReference>
<dbReference type="InterPro" id="IPR010326">
    <property type="entry name" value="EXOC3/Sec6"/>
</dbReference>
<reference evidence="4 5" key="1">
    <citation type="submission" date="2024-10" db="EMBL/GenBank/DDBJ databases">
        <title>Updated reference genomes for cyclostephanoid diatoms.</title>
        <authorList>
            <person name="Roberts W.R."/>
            <person name="Alverson A.J."/>
        </authorList>
    </citation>
    <scope>NUCLEOTIDE SEQUENCE [LARGE SCALE GENOMIC DNA]</scope>
    <source>
        <strain evidence="4 5">AJA228-03</strain>
    </source>
</reference>
<keyword evidence="5" id="KW-1185">Reference proteome</keyword>
<dbReference type="Proteomes" id="UP001530377">
    <property type="component" value="Unassembled WGS sequence"/>
</dbReference>
<proteinExistence type="inferred from homology"/>
<dbReference type="AlphaFoldDB" id="A0ABD3RD66"/>
<dbReference type="EMBL" id="JALLPB020000412">
    <property type="protein sequence ID" value="KAL3809391.1"/>
    <property type="molecule type" value="Genomic_DNA"/>
</dbReference>
<keyword evidence="3" id="KW-0268">Exocytosis</keyword>
<evidence type="ECO:0008006" key="6">
    <source>
        <dbReference type="Google" id="ProtNLM"/>
    </source>
</evidence>
<dbReference type="Gene3D" id="1.10.357.70">
    <property type="entry name" value="Exocyst complex component Sec6, C-terminal domain"/>
    <property type="match status" value="1"/>
</dbReference>
<dbReference type="GO" id="GO:0006887">
    <property type="term" value="P:exocytosis"/>
    <property type="evidence" value="ECO:0007669"/>
    <property type="project" value="UniProtKB-KW"/>
</dbReference>
<keyword evidence="2" id="KW-0813">Transport</keyword>
<dbReference type="PANTHER" id="PTHR21292:SF1">
    <property type="entry name" value="EXOCYST COMPLEX COMPONENT 3"/>
    <property type="match status" value="1"/>
</dbReference>
<evidence type="ECO:0000256" key="1">
    <source>
        <dbReference type="ARBA" id="ARBA00009447"/>
    </source>
</evidence>
<protein>
    <recommendedName>
        <fullName evidence="6">Exocyst complex component Sec6</fullName>
    </recommendedName>
</protein>
<name>A0ABD3RD66_9STRA</name>
<evidence type="ECO:0000256" key="2">
    <source>
        <dbReference type="ARBA" id="ARBA00022448"/>
    </source>
</evidence>
<organism evidence="4 5">
    <name type="scientific">Cyclostephanos tholiformis</name>
    <dbReference type="NCBI Taxonomy" id="382380"/>
    <lineage>
        <taxon>Eukaryota</taxon>
        <taxon>Sar</taxon>
        <taxon>Stramenopiles</taxon>
        <taxon>Ochrophyta</taxon>
        <taxon>Bacillariophyta</taxon>
        <taxon>Coscinodiscophyceae</taxon>
        <taxon>Thalassiosirophycidae</taxon>
        <taxon>Stephanodiscales</taxon>
        <taxon>Stephanodiscaceae</taxon>
        <taxon>Cyclostephanos</taxon>
    </lineage>
</organism>
<evidence type="ECO:0000313" key="4">
    <source>
        <dbReference type="EMBL" id="KAL3809391.1"/>
    </source>
</evidence>